<keyword evidence="1" id="KW-0812">Transmembrane</keyword>
<organism evidence="2 3">
    <name type="scientific">Planctopirus hydrillae</name>
    <dbReference type="NCBI Taxonomy" id="1841610"/>
    <lineage>
        <taxon>Bacteria</taxon>
        <taxon>Pseudomonadati</taxon>
        <taxon>Planctomycetota</taxon>
        <taxon>Planctomycetia</taxon>
        <taxon>Planctomycetales</taxon>
        <taxon>Planctomycetaceae</taxon>
        <taxon>Planctopirus</taxon>
    </lineage>
</organism>
<dbReference type="AlphaFoldDB" id="A0A1C3EK97"/>
<name>A0A1C3EK97_9PLAN</name>
<evidence type="ECO:0000313" key="3">
    <source>
        <dbReference type="Proteomes" id="UP000094828"/>
    </source>
</evidence>
<feature type="transmembrane region" description="Helical" evidence="1">
    <location>
        <begin position="86"/>
        <end position="105"/>
    </location>
</feature>
<dbReference type="Proteomes" id="UP000094828">
    <property type="component" value="Unassembled WGS sequence"/>
</dbReference>
<evidence type="ECO:0000256" key="1">
    <source>
        <dbReference type="SAM" id="Phobius"/>
    </source>
</evidence>
<proteinExistence type="predicted"/>
<keyword evidence="1" id="KW-1133">Transmembrane helix</keyword>
<dbReference type="EMBL" id="LYDR01000050">
    <property type="protein sequence ID" value="ODA33661.1"/>
    <property type="molecule type" value="Genomic_DNA"/>
</dbReference>
<feature type="transmembrane region" description="Helical" evidence="1">
    <location>
        <begin position="53"/>
        <end position="74"/>
    </location>
</feature>
<reference evidence="2 3" key="1">
    <citation type="submission" date="2016-05" db="EMBL/GenBank/DDBJ databases">
        <title>Genomic and physiological characterization of Planctopirus sp. isolated from fresh water lake.</title>
        <authorList>
            <person name="Subhash Y."/>
            <person name="Ramana C."/>
        </authorList>
    </citation>
    <scope>NUCLEOTIDE SEQUENCE [LARGE SCALE GENOMIC DNA]</scope>
    <source>
        <strain evidence="2 3">JC280</strain>
    </source>
</reference>
<dbReference type="STRING" id="1841610.A6X21_18200"/>
<accession>A0A1C3EK97</accession>
<protein>
    <submittedName>
        <fullName evidence="2">Uncharacterized protein</fullName>
    </submittedName>
</protein>
<keyword evidence="3" id="KW-1185">Reference proteome</keyword>
<comment type="caution">
    <text evidence="2">The sequence shown here is derived from an EMBL/GenBank/DDBJ whole genome shotgun (WGS) entry which is preliminary data.</text>
</comment>
<evidence type="ECO:0000313" key="2">
    <source>
        <dbReference type="EMBL" id="ODA33661.1"/>
    </source>
</evidence>
<keyword evidence="1" id="KW-0472">Membrane</keyword>
<sequence length="110" mass="12660">MSDEENNVPDKPFDGRSAIVLFAVAILSKVLEYLVIPIIVLTDLLRTLTPWSFLVRSTVATVTLLSLLIVFIWIRFRRDQQVSLQFDQGVSPILFFVVMLTIYYLNQLIQ</sequence>
<gene>
    <name evidence="2" type="ORF">A6X21_18200</name>
</gene>
<feature type="transmembrane region" description="Helical" evidence="1">
    <location>
        <begin position="20"/>
        <end position="41"/>
    </location>
</feature>